<dbReference type="STRING" id="451379.A0A0N5AYM3"/>
<feature type="compositionally biased region" description="Basic and acidic residues" evidence="2">
    <location>
        <begin position="243"/>
        <end position="258"/>
    </location>
</feature>
<feature type="region of interest" description="Disordered" evidence="2">
    <location>
        <begin position="224"/>
        <end position="258"/>
    </location>
</feature>
<sequence>MYSSSSSSSGRRSLMRPYSSHNGPSFRNLPLFLFLAGLVLFVYVFYIYQAQNAELTLAKEQSDYKDGEVRKLNDQITDLKAQLEKLKSDSENALESALKEKVDAENRLKNCSSVQSEIEFKVAQLGKEKKDYTEKLQTVKTQLEQLNDTLSAMRTANKNNEDTIVRLNGVISELRSQLHKPQVDVNTGIVASSNANRTVNINEGLIQQRIDDVRERIGLSENSNFKSKGRLSKDVGPAPAISKDAEILDDKQSETDKQAVVEKSKHDDTVAGNVGHVLDDINDVKIFKKDYPNSAENNEFRDQGHQLKELKVKEAVFPAENSRRNF</sequence>
<name>A0A0N5AYM3_9BILA</name>
<dbReference type="Proteomes" id="UP000046393">
    <property type="component" value="Unplaced"/>
</dbReference>
<evidence type="ECO:0000313" key="4">
    <source>
        <dbReference type="Proteomes" id="UP000046393"/>
    </source>
</evidence>
<evidence type="ECO:0000256" key="1">
    <source>
        <dbReference type="SAM" id="Coils"/>
    </source>
</evidence>
<protein>
    <submittedName>
        <fullName evidence="5">Uncharacterized protein</fullName>
    </submittedName>
</protein>
<evidence type="ECO:0000256" key="3">
    <source>
        <dbReference type="SAM" id="Phobius"/>
    </source>
</evidence>
<organism evidence="4 5">
    <name type="scientific">Syphacia muris</name>
    <dbReference type="NCBI Taxonomy" id="451379"/>
    <lineage>
        <taxon>Eukaryota</taxon>
        <taxon>Metazoa</taxon>
        <taxon>Ecdysozoa</taxon>
        <taxon>Nematoda</taxon>
        <taxon>Chromadorea</taxon>
        <taxon>Rhabditida</taxon>
        <taxon>Spirurina</taxon>
        <taxon>Oxyuridomorpha</taxon>
        <taxon>Oxyuroidea</taxon>
        <taxon>Oxyuridae</taxon>
        <taxon>Syphacia</taxon>
    </lineage>
</organism>
<dbReference type="WBParaSite" id="SMUV_0001006801-mRNA-1">
    <property type="protein sequence ID" value="SMUV_0001006801-mRNA-1"/>
    <property type="gene ID" value="SMUV_0001006801"/>
</dbReference>
<feature type="coiled-coil region" evidence="1">
    <location>
        <begin position="69"/>
        <end position="163"/>
    </location>
</feature>
<proteinExistence type="predicted"/>
<keyword evidence="3" id="KW-0812">Transmembrane</keyword>
<dbReference type="AlphaFoldDB" id="A0A0N5AYM3"/>
<reference evidence="5" key="1">
    <citation type="submission" date="2017-02" db="UniProtKB">
        <authorList>
            <consortium name="WormBaseParasite"/>
        </authorList>
    </citation>
    <scope>IDENTIFICATION</scope>
</reference>
<keyword evidence="4" id="KW-1185">Reference proteome</keyword>
<dbReference type="Gene3D" id="1.20.120.1490">
    <property type="match status" value="1"/>
</dbReference>
<keyword evidence="3" id="KW-0472">Membrane</keyword>
<accession>A0A0N5AYM3</accession>
<evidence type="ECO:0000256" key="2">
    <source>
        <dbReference type="SAM" id="MobiDB-lite"/>
    </source>
</evidence>
<keyword evidence="3" id="KW-1133">Transmembrane helix</keyword>
<keyword evidence="1" id="KW-0175">Coiled coil</keyword>
<evidence type="ECO:0000313" key="5">
    <source>
        <dbReference type="WBParaSite" id="SMUV_0001006801-mRNA-1"/>
    </source>
</evidence>
<feature type="transmembrane region" description="Helical" evidence="3">
    <location>
        <begin position="29"/>
        <end position="48"/>
    </location>
</feature>